<reference evidence="2" key="2">
    <citation type="submission" date="2005-04" db="EMBL/GenBank/DDBJ databases">
        <authorList>
            <person name="Buell C.R."/>
            <person name="Wing R.A."/>
            <person name="McCombie W.A."/>
            <person name="Ouyang S."/>
        </authorList>
    </citation>
    <scope>NUCLEOTIDE SEQUENCE</scope>
</reference>
<evidence type="ECO:0000256" key="1">
    <source>
        <dbReference type="SAM" id="MobiDB-lite"/>
    </source>
</evidence>
<feature type="compositionally biased region" description="Basic and acidic residues" evidence="1">
    <location>
        <begin position="268"/>
        <end position="283"/>
    </location>
</feature>
<feature type="compositionally biased region" description="Acidic residues" evidence="1">
    <location>
        <begin position="289"/>
        <end position="304"/>
    </location>
</feature>
<proteinExistence type="predicted"/>
<dbReference type="AlphaFoldDB" id="Q2QPE8"/>
<evidence type="ECO:0000313" key="2">
    <source>
        <dbReference type="EMBL" id="ABA98799.1"/>
    </source>
</evidence>
<accession>Q2QPE8</accession>
<gene>
    <name evidence="2" type="ordered locus">LOC_Os12g34720</name>
</gene>
<feature type="region of interest" description="Disordered" evidence="1">
    <location>
        <begin position="453"/>
        <end position="474"/>
    </location>
</feature>
<feature type="region of interest" description="Disordered" evidence="1">
    <location>
        <begin position="12"/>
        <end position="35"/>
    </location>
</feature>
<protein>
    <submittedName>
        <fullName evidence="2">Uncharacterized protein</fullName>
    </submittedName>
</protein>
<organism evidence="2">
    <name type="scientific">Oryza sativa subsp. japonica</name>
    <name type="common">Rice</name>
    <dbReference type="NCBI Taxonomy" id="39947"/>
    <lineage>
        <taxon>Eukaryota</taxon>
        <taxon>Viridiplantae</taxon>
        <taxon>Streptophyta</taxon>
        <taxon>Embryophyta</taxon>
        <taxon>Tracheophyta</taxon>
        <taxon>Spermatophyta</taxon>
        <taxon>Magnoliopsida</taxon>
        <taxon>Liliopsida</taxon>
        <taxon>Poales</taxon>
        <taxon>Poaceae</taxon>
        <taxon>BOP clade</taxon>
        <taxon>Oryzoideae</taxon>
        <taxon>Oryzeae</taxon>
        <taxon>Oryzinae</taxon>
        <taxon>Oryza</taxon>
        <taxon>Oryza sativa</taxon>
    </lineage>
</organism>
<name>Q2QPE8_ORYSJ</name>
<feature type="region of interest" description="Disordered" evidence="1">
    <location>
        <begin position="268"/>
        <end position="353"/>
    </location>
</feature>
<dbReference type="PANTHER" id="PTHR33170">
    <property type="entry name" value="DUF4283 DOMAIN-CONTAINING PROTEIN-RELATED"/>
    <property type="match status" value="1"/>
</dbReference>
<reference evidence="2" key="1">
    <citation type="journal article" date="2005" name="BMC Biol.">
        <title>The sequence of rice chromosomes 11 and 12, rich in disease resistance genes and recent gene duplications.</title>
        <authorList>
            <consortium name="The rice chromosomes 11 and 12 sequencing consortia"/>
        </authorList>
    </citation>
    <scope>NUCLEOTIDE SEQUENCE [LARGE SCALE GENOMIC DNA]</scope>
</reference>
<feature type="compositionally biased region" description="Low complexity" evidence="1">
    <location>
        <begin position="12"/>
        <end position="23"/>
    </location>
</feature>
<feature type="compositionally biased region" description="Basic and acidic residues" evidence="1">
    <location>
        <begin position="310"/>
        <end position="333"/>
    </location>
</feature>
<dbReference type="PANTHER" id="PTHR33170:SF2">
    <property type="entry name" value="OS12G0531500 PROTEIN"/>
    <property type="match status" value="1"/>
</dbReference>
<reference evidence="2" key="3">
    <citation type="submission" date="2006-01" db="EMBL/GenBank/DDBJ databases">
        <authorList>
            <person name="Buell R."/>
        </authorList>
    </citation>
    <scope>NUCLEOTIDE SEQUENCE</scope>
</reference>
<sequence length="474" mass="51624">MAIEKATSVVAAATAASRGGTASPESGLSSTATPWMGGVLNVSTSGRRGWDTQGVRAQGKPNTAHAVWRVHGGGIRHGWSMRDLLLNPIEEVAIPARGKEKVGEVGRAGAMQKEEIKCFNCGESGHHQGFFSLKVDIPDMEKVAQFRGILTVEKGNGSVQKVATEMSHLFKEKKWDWNVKQISSNDFLIDFSSEDERRQVTKFGGFVFKTSSIKASVIDSKMTDSAVDELFVVWVKVIGLPSFAKKHDIVRAISDIVGEFKEIDEESLKGEGAVREAEVDHDGTGSVEGGDEDDDNADDLDDDYPPGMGGKKDGKEKKDSPKKESPKGTDSKGKGGGKVQSAPPALRRATETMQKAFTLPVSIEPAEKDVGNTVIEVGKEGEDKAVVLWKSEDFSQPDIFDQMSQEDDKSNDLLKRMDVDLKLGGVKLFTDEEEEKCAIPTDSDIEMMRAEEDEDNEKFVLDSGMGEQNKGEIF</sequence>
<dbReference type="EMBL" id="DP000011">
    <property type="protein sequence ID" value="ABA98799.1"/>
    <property type="molecule type" value="Genomic_DNA"/>
</dbReference>
<feature type="compositionally biased region" description="Polar residues" evidence="1">
    <location>
        <begin position="24"/>
        <end position="33"/>
    </location>
</feature>